<evidence type="ECO:0000256" key="8">
    <source>
        <dbReference type="SAM" id="SignalP"/>
    </source>
</evidence>
<dbReference type="EMBL" id="CP097502">
    <property type="protein sequence ID" value="URD74216.1"/>
    <property type="molecule type" value="Genomic_DNA"/>
</dbReference>
<dbReference type="SMART" id="SM00174">
    <property type="entry name" value="RHO"/>
    <property type="match status" value="1"/>
</dbReference>
<evidence type="ECO:0000256" key="3">
    <source>
        <dbReference type="ARBA" id="ARBA00022927"/>
    </source>
</evidence>
<evidence type="ECO:0000256" key="7">
    <source>
        <dbReference type="ARBA" id="ARBA00046278"/>
    </source>
</evidence>
<evidence type="ECO:0000256" key="1">
    <source>
        <dbReference type="ARBA" id="ARBA00006270"/>
    </source>
</evidence>
<dbReference type="GO" id="GO:0005774">
    <property type="term" value="C:vacuolar membrane"/>
    <property type="evidence" value="ECO:0007669"/>
    <property type="project" value="TreeGrafter"/>
</dbReference>
<gene>
    <name evidence="9" type="ORF">MUK42_09994</name>
</gene>
<evidence type="ECO:0000256" key="6">
    <source>
        <dbReference type="ARBA" id="ARBA00023289"/>
    </source>
</evidence>
<dbReference type="Pfam" id="PF00071">
    <property type="entry name" value="Ras"/>
    <property type="match status" value="2"/>
</dbReference>
<evidence type="ECO:0000313" key="9">
    <source>
        <dbReference type="EMBL" id="URD74216.1"/>
    </source>
</evidence>
<dbReference type="GO" id="GO:0003924">
    <property type="term" value="F:GTPase activity"/>
    <property type="evidence" value="ECO:0007669"/>
    <property type="project" value="InterPro"/>
</dbReference>
<dbReference type="PANTHER" id="PTHR47981:SF2">
    <property type="entry name" value="RAS-RELATED PROTEIN RABG3B"/>
    <property type="match status" value="1"/>
</dbReference>
<keyword evidence="5" id="KW-0449">Lipoprotein</keyword>
<sequence length="176" mass="19629">MDSPRRFGFSLCFVLLCLVIAFRSVPSPAMASGSGTALKIIILGNRGYVLKKFHEQYVATYGALFVTKEILIGDAPVTSQIWDTAGQDRFQSFCTPFYRMADCCILLYDVNVGNSFDTLDSWHDALFNQVSIKRAENWCASKGNIPYFETSAKDNFNVDAVFVHAARLALNPDLDM</sequence>
<name>A0A9E7EBT9_9LILI</name>
<dbReference type="OrthoDB" id="1436450at2759"/>
<keyword evidence="6" id="KW-0636">Prenylation</keyword>
<comment type="similarity">
    <text evidence="1">Belongs to the small GTPase superfamily. Rab family.</text>
</comment>
<evidence type="ECO:0000256" key="5">
    <source>
        <dbReference type="ARBA" id="ARBA00023288"/>
    </source>
</evidence>
<reference evidence="9" key="1">
    <citation type="submission" date="2022-05" db="EMBL/GenBank/DDBJ databases">
        <title>The Musa troglodytarum L. genome provides insights into the mechanism of non-climacteric behaviour and enrichment of carotenoids.</title>
        <authorList>
            <person name="Wang J."/>
        </authorList>
    </citation>
    <scope>NUCLEOTIDE SEQUENCE</scope>
    <source>
        <tissue evidence="9">Leaf</tissue>
    </source>
</reference>
<keyword evidence="10" id="KW-1185">Reference proteome</keyword>
<keyword evidence="2" id="KW-0547">Nucleotide-binding</keyword>
<dbReference type="Proteomes" id="UP001055439">
    <property type="component" value="Chromosome 1"/>
</dbReference>
<dbReference type="GO" id="GO:0015031">
    <property type="term" value="P:protein transport"/>
    <property type="evidence" value="ECO:0007669"/>
    <property type="project" value="UniProtKB-KW"/>
</dbReference>
<dbReference type="PROSITE" id="PS51419">
    <property type="entry name" value="RAB"/>
    <property type="match status" value="1"/>
</dbReference>
<dbReference type="InterPro" id="IPR027417">
    <property type="entry name" value="P-loop_NTPase"/>
</dbReference>
<keyword evidence="3" id="KW-0653">Protein transport</keyword>
<proteinExistence type="inferred from homology"/>
<keyword evidence="4" id="KW-0342">GTP-binding</keyword>
<dbReference type="SMART" id="SM00175">
    <property type="entry name" value="RAB"/>
    <property type="match status" value="1"/>
</dbReference>
<dbReference type="SUPFAM" id="SSF52540">
    <property type="entry name" value="P-loop containing nucleoside triphosphate hydrolases"/>
    <property type="match status" value="1"/>
</dbReference>
<dbReference type="AlphaFoldDB" id="A0A9E7EBT9"/>
<dbReference type="PRINTS" id="PR00449">
    <property type="entry name" value="RASTRNSFRMNG"/>
</dbReference>
<protein>
    <submittedName>
        <fullName evidence="9">Ras-related protein</fullName>
    </submittedName>
</protein>
<dbReference type="PANTHER" id="PTHR47981">
    <property type="entry name" value="RAB FAMILY"/>
    <property type="match status" value="1"/>
</dbReference>
<dbReference type="InterPro" id="IPR001806">
    <property type="entry name" value="Small_GTPase"/>
</dbReference>
<evidence type="ECO:0000256" key="4">
    <source>
        <dbReference type="ARBA" id="ARBA00023134"/>
    </source>
</evidence>
<feature type="signal peptide" evidence="8">
    <location>
        <begin position="1"/>
        <end position="31"/>
    </location>
</feature>
<dbReference type="GO" id="GO:0005525">
    <property type="term" value="F:GTP binding"/>
    <property type="evidence" value="ECO:0007669"/>
    <property type="project" value="UniProtKB-KW"/>
</dbReference>
<dbReference type="Gene3D" id="3.40.50.300">
    <property type="entry name" value="P-loop containing nucleotide triphosphate hydrolases"/>
    <property type="match status" value="2"/>
</dbReference>
<comment type="subcellular location">
    <subcellularLocation>
        <location evidence="7">Endomembrane system</location>
        <topology evidence="7">Lipid-anchor</topology>
        <orientation evidence="7">Cytoplasmic side</orientation>
    </subcellularLocation>
</comment>
<feature type="chain" id="PRO_5039220145" evidence="8">
    <location>
        <begin position="32"/>
        <end position="176"/>
    </location>
</feature>
<organism evidence="9 10">
    <name type="scientific">Musa troglodytarum</name>
    <name type="common">fe'i banana</name>
    <dbReference type="NCBI Taxonomy" id="320322"/>
    <lineage>
        <taxon>Eukaryota</taxon>
        <taxon>Viridiplantae</taxon>
        <taxon>Streptophyta</taxon>
        <taxon>Embryophyta</taxon>
        <taxon>Tracheophyta</taxon>
        <taxon>Spermatophyta</taxon>
        <taxon>Magnoliopsida</taxon>
        <taxon>Liliopsida</taxon>
        <taxon>Zingiberales</taxon>
        <taxon>Musaceae</taxon>
        <taxon>Musa</taxon>
    </lineage>
</organism>
<keyword evidence="8" id="KW-0732">Signal</keyword>
<accession>A0A9E7EBT9</accession>
<dbReference type="GO" id="GO:0012505">
    <property type="term" value="C:endomembrane system"/>
    <property type="evidence" value="ECO:0007669"/>
    <property type="project" value="UniProtKB-SubCell"/>
</dbReference>
<keyword evidence="3" id="KW-0813">Transport</keyword>
<evidence type="ECO:0000256" key="2">
    <source>
        <dbReference type="ARBA" id="ARBA00022741"/>
    </source>
</evidence>
<evidence type="ECO:0000313" key="10">
    <source>
        <dbReference type="Proteomes" id="UP001055439"/>
    </source>
</evidence>
<dbReference type="SMART" id="SM00173">
    <property type="entry name" value="RAS"/>
    <property type="match status" value="1"/>
</dbReference>